<evidence type="ECO:0000313" key="1">
    <source>
        <dbReference type="EMBL" id="PJC69632.1"/>
    </source>
</evidence>
<accession>A0A2M8G8E9</accession>
<protein>
    <submittedName>
        <fullName evidence="1">Uncharacterized protein</fullName>
    </submittedName>
</protein>
<dbReference type="Proteomes" id="UP000229041">
    <property type="component" value="Unassembled WGS sequence"/>
</dbReference>
<evidence type="ECO:0000313" key="2">
    <source>
        <dbReference type="Proteomes" id="UP000229041"/>
    </source>
</evidence>
<comment type="caution">
    <text evidence="1">The sequence shown here is derived from an EMBL/GenBank/DDBJ whole genome shotgun (WGS) entry which is preliminary data.</text>
</comment>
<sequence>MNVKLSDVLFFRYFKLNFQQNIFDVVDMKKNFLFPKAEPPIDFFAQFSVQFRRRAKRGEP</sequence>
<dbReference type="EMBL" id="PFQR01000057">
    <property type="protein sequence ID" value="PJC69632.1"/>
    <property type="molecule type" value="Genomic_DNA"/>
</dbReference>
<reference evidence="2" key="1">
    <citation type="submission" date="2017-09" db="EMBL/GenBank/DDBJ databases">
        <title>Depth-based differentiation of microbial function through sediment-hosted aquifers and enrichment of novel symbionts in the deep terrestrial subsurface.</title>
        <authorList>
            <person name="Probst A.J."/>
            <person name="Ladd B."/>
            <person name="Jarett J.K."/>
            <person name="Geller-Mcgrath D.E."/>
            <person name="Sieber C.M.K."/>
            <person name="Emerson J.B."/>
            <person name="Anantharaman K."/>
            <person name="Thomas B.C."/>
            <person name="Malmstrom R."/>
            <person name="Stieglmeier M."/>
            <person name="Klingl A."/>
            <person name="Woyke T."/>
            <person name="Ryan C.M."/>
            <person name="Banfield J.F."/>
        </authorList>
    </citation>
    <scope>NUCLEOTIDE SEQUENCE [LARGE SCALE GENOMIC DNA]</scope>
</reference>
<organism evidence="1 2">
    <name type="scientific">Candidatus Tagabacteria bacterium CG_4_8_14_3_um_filter_41_8</name>
    <dbReference type="NCBI Taxonomy" id="1975018"/>
    <lineage>
        <taxon>Bacteria</taxon>
        <taxon>Candidatus Tagaibacteriota</taxon>
    </lineage>
</organism>
<proteinExistence type="predicted"/>
<name>A0A2M8G8E9_9BACT</name>
<gene>
    <name evidence="1" type="ORF">CO014_02325</name>
</gene>
<dbReference type="AlphaFoldDB" id="A0A2M8G8E9"/>